<organism evidence="1 2">
    <name type="scientific">Naganishia onofrii</name>
    <dbReference type="NCBI Taxonomy" id="1851511"/>
    <lineage>
        <taxon>Eukaryota</taxon>
        <taxon>Fungi</taxon>
        <taxon>Dikarya</taxon>
        <taxon>Basidiomycota</taxon>
        <taxon>Agaricomycotina</taxon>
        <taxon>Tremellomycetes</taxon>
        <taxon>Filobasidiales</taxon>
        <taxon>Filobasidiaceae</taxon>
        <taxon>Naganishia</taxon>
    </lineage>
</organism>
<gene>
    <name evidence="1" type="ORF">QFC24_006996</name>
</gene>
<dbReference type="EMBL" id="JASBWV010000045">
    <property type="protein sequence ID" value="KAJ9115332.1"/>
    <property type="molecule type" value="Genomic_DNA"/>
</dbReference>
<dbReference type="Proteomes" id="UP001234202">
    <property type="component" value="Unassembled WGS sequence"/>
</dbReference>
<comment type="caution">
    <text evidence="1">The sequence shown here is derived from an EMBL/GenBank/DDBJ whole genome shotgun (WGS) entry which is preliminary data.</text>
</comment>
<reference evidence="1" key="1">
    <citation type="submission" date="2023-04" db="EMBL/GenBank/DDBJ databases">
        <title>Draft Genome sequencing of Naganishia species isolated from polar environments using Oxford Nanopore Technology.</title>
        <authorList>
            <person name="Leo P."/>
            <person name="Venkateswaran K."/>
        </authorList>
    </citation>
    <scope>NUCLEOTIDE SEQUENCE</scope>
    <source>
        <strain evidence="1">DBVPG 5303</strain>
    </source>
</reference>
<proteinExistence type="predicted"/>
<sequence length="185" mass="19803">MSSASPSGTPRRPSNPTHGSTATGIMQHAPLDTIELMTLASTLATQSRTQADPPGSTVSADDDLAVTSLRRTVSQELLKKGQEDAARAEPPLSFNEAVALYGEDVVMEQYALEERRKQQKTRRAGNAVPHTSPPAATGGQDPSAEVAGTVRLSTMEYIPRAPTPKKEKNCVMNCLGKCFCYQGMK</sequence>
<protein>
    <submittedName>
        <fullName evidence="1">Uncharacterized protein</fullName>
    </submittedName>
</protein>
<evidence type="ECO:0000313" key="1">
    <source>
        <dbReference type="EMBL" id="KAJ9115332.1"/>
    </source>
</evidence>
<evidence type="ECO:0000313" key="2">
    <source>
        <dbReference type="Proteomes" id="UP001234202"/>
    </source>
</evidence>
<name>A0ACC2WWB5_9TREE</name>
<accession>A0ACC2WWB5</accession>
<keyword evidence="2" id="KW-1185">Reference proteome</keyword>